<evidence type="ECO:0000256" key="1">
    <source>
        <dbReference type="ARBA" id="ARBA00022481"/>
    </source>
</evidence>
<dbReference type="AlphaFoldDB" id="A0A1Y6BWE3"/>
<dbReference type="SUPFAM" id="SSF54523">
    <property type="entry name" value="Pili subunits"/>
    <property type="match status" value="1"/>
</dbReference>
<dbReference type="GO" id="GO:0015627">
    <property type="term" value="C:type II protein secretion system complex"/>
    <property type="evidence" value="ECO:0007669"/>
    <property type="project" value="InterPro"/>
</dbReference>
<organism evidence="4 5">
    <name type="scientific">Pseudogulbenkiania subflava DSM 22618</name>
    <dbReference type="NCBI Taxonomy" id="1123014"/>
    <lineage>
        <taxon>Bacteria</taxon>
        <taxon>Pseudomonadati</taxon>
        <taxon>Pseudomonadota</taxon>
        <taxon>Betaproteobacteria</taxon>
        <taxon>Neisseriales</taxon>
        <taxon>Chromobacteriaceae</taxon>
        <taxon>Pseudogulbenkiania</taxon>
    </lineage>
</organism>
<keyword evidence="3" id="KW-1133">Transmembrane helix</keyword>
<evidence type="ECO:0000313" key="4">
    <source>
        <dbReference type="EMBL" id="SMF30819.1"/>
    </source>
</evidence>
<keyword evidence="3" id="KW-0472">Membrane</keyword>
<keyword evidence="3" id="KW-0812">Transmembrane</keyword>
<protein>
    <submittedName>
        <fullName evidence="4">Type II secretion system protein G (GspG)</fullName>
    </submittedName>
</protein>
<evidence type="ECO:0000256" key="3">
    <source>
        <dbReference type="SAM" id="Phobius"/>
    </source>
</evidence>
<dbReference type="Gene3D" id="3.30.700.10">
    <property type="entry name" value="Glycoprotein, Type 4 Pilin"/>
    <property type="match status" value="1"/>
</dbReference>
<dbReference type="InterPro" id="IPR000983">
    <property type="entry name" value="Bac_GSPG_pilin"/>
</dbReference>
<dbReference type="InterPro" id="IPR045584">
    <property type="entry name" value="Pilin-like"/>
</dbReference>
<accession>A0A1Y6BWE3</accession>
<dbReference type="PANTHER" id="PTHR30093:SF47">
    <property type="entry name" value="TYPE IV PILUS NON-CORE MINOR PILIN PILE"/>
    <property type="match status" value="1"/>
</dbReference>
<keyword evidence="5" id="KW-1185">Reference proteome</keyword>
<sequence>MVMKQDKRCGGRRRYRSGFTLIELMVVMSIIALLLTIAVPRYLSSLERSKEAVLHSDLTTLREAIDKYYGDRAKYPDTLDELVSSKYLRNLPKDPFTDSQTTWVVVPPDDPSKGAVYDVKSGATGKGQDGTAYSEW</sequence>
<name>A0A1Y6BWE3_9NEIS</name>
<dbReference type="STRING" id="1123014.SAMN02745746_02459"/>
<dbReference type="PROSITE" id="PS00409">
    <property type="entry name" value="PROKAR_NTER_METHYL"/>
    <property type="match status" value="1"/>
</dbReference>
<dbReference type="InterPro" id="IPR012902">
    <property type="entry name" value="N_methyl_site"/>
</dbReference>
<reference evidence="5" key="1">
    <citation type="submission" date="2017-04" db="EMBL/GenBank/DDBJ databases">
        <authorList>
            <person name="Varghese N."/>
            <person name="Submissions S."/>
        </authorList>
    </citation>
    <scope>NUCLEOTIDE SEQUENCE [LARGE SCALE GENOMIC DNA]</scope>
    <source>
        <strain evidence="5">DSM 22618</strain>
    </source>
</reference>
<dbReference type="EMBL" id="FXAG01000013">
    <property type="protein sequence ID" value="SMF30819.1"/>
    <property type="molecule type" value="Genomic_DNA"/>
</dbReference>
<gene>
    <name evidence="4" type="ORF">SAMN02745746_02459</name>
</gene>
<feature type="region of interest" description="Disordered" evidence="2">
    <location>
        <begin position="93"/>
        <end position="136"/>
    </location>
</feature>
<evidence type="ECO:0000313" key="5">
    <source>
        <dbReference type="Proteomes" id="UP000192920"/>
    </source>
</evidence>
<dbReference type="Pfam" id="PF07963">
    <property type="entry name" value="N_methyl"/>
    <property type="match status" value="1"/>
</dbReference>
<dbReference type="GO" id="GO:0015628">
    <property type="term" value="P:protein secretion by the type II secretion system"/>
    <property type="evidence" value="ECO:0007669"/>
    <property type="project" value="InterPro"/>
</dbReference>
<feature type="transmembrane region" description="Helical" evidence="3">
    <location>
        <begin position="21"/>
        <end position="43"/>
    </location>
</feature>
<dbReference type="Proteomes" id="UP000192920">
    <property type="component" value="Unassembled WGS sequence"/>
</dbReference>
<evidence type="ECO:0000256" key="2">
    <source>
        <dbReference type="SAM" id="MobiDB-lite"/>
    </source>
</evidence>
<dbReference type="PRINTS" id="PR00813">
    <property type="entry name" value="BCTERIALGSPG"/>
</dbReference>
<dbReference type="NCBIfam" id="TIGR02532">
    <property type="entry name" value="IV_pilin_GFxxxE"/>
    <property type="match status" value="1"/>
</dbReference>
<proteinExistence type="predicted"/>
<keyword evidence="1" id="KW-0488">Methylation</keyword>
<dbReference type="PANTHER" id="PTHR30093">
    <property type="entry name" value="GENERAL SECRETION PATHWAY PROTEIN G"/>
    <property type="match status" value="1"/>
</dbReference>